<dbReference type="RefSeq" id="WP_345706415.1">
    <property type="nucleotide sequence ID" value="NZ_BAABKV010000001.1"/>
</dbReference>
<dbReference type="Pfam" id="PF14435">
    <property type="entry name" value="SUKH-4"/>
    <property type="match status" value="1"/>
</dbReference>
<dbReference type="InterPro" id="IPR025851">
    <property type="entry name" value="SUKH-4"/>
</dbReference>
<evidence type="ECO:0000313" key="1">
    <source>
        <dbReference type="EMBL" id="MFC7181748.1"/>
    </source>
</evidence>
<reference evidence="2" key="1">
    <citation type="journal article" date="2019" name="Int. J. Syst. Evol. Microbiol.">
        <title>The Global Catalogue of Microorganisms (GCM) 10K type strain sequencing project: providing services to taxonomists for standard genome sequencing and annotation.</title>
        <authorList>
            <consortium name="The Broad Institute Genomics Platform"/>
            <consortium name="The Broad Institute Genome Sequencing Center for Infectious Disease"/>
            <person name="Wu L."/>
            <person name="Ma J."/>
        </authorList>
    </citation>
    <scope>NUCLEOTIDE SEQUENCE [LARGE SCALE GENOMIC DNA]</scope>
    <source>
        <strain evidence="2">CGMCC 1.12859</strain>
    </source>
</reference>
<sequence length="427" mass="44638">MTTREQALATAHRWIHGDLPAEAAGPVHSHEFEHGWVVWPEPAPVRVDPLTGRRRAPEEIGAACAVVDRLTGGLTVWPSVPVPEVVRRYRDFLGAGGYDPALPPATGPGTRATLRYRDAQGTEQSLAVPATTGLPHPALRAWEQLRGQGVRPEDLTGVHTDLQPAALPGGYTAHAVAAALPGVPVTCDLAYGPWFDGRAEAVRALPATPGVRPNRVPFPRTVPPAAPEGEAALAARLAGVFGPEGVRRFDAGAVLAADLPEAVARPLQQVGLPVVVAGLFALHHPEPDGIADGTRTGAPLPDAAGHLAALGRGAAATADARQGLLGQVVLGGDGHALVTVDTLQGRVRAIDPDTATARYCNADLTAFTRSLTLAAERLPALRGLHPYAAGPAVAEFQWALAALDGTVFGDPENWWSVIVEQLWHGLL</sequence>
<evidence type="ECO:0000313" key="2">
    <source>
        <dbReference type="Proteomes" id="UP001596435"/>
    </source>
</evidence>
<name>A0ABW2G3G5_9ACTN</name>
<proteinExistence type="predicted"/>
<organism evidence="1 2">
    <name type="scientific">Kitasatospora paranensis</name>
    <dbReference type="NCBI Taxonomy" id="258053"/>
    <lineage>
        <taxon>Bacteria</taxon>
        <taxon>Bacillati</taxon>
        <taxon>Actinomycetota</taxon>
        <taxon>Actinomycetes</taxon>
        <taxon>Kitasatosporales</taxon>
        <taxon>Streptomycetaceae</taxon>
        <taxon>Kitasatospora</taxon>
    </lineage>
</organism>
<keyword evidence="2" id="KW-1185">Reference proteome</keyword>
<protein>
    <submittedName>
        <fullName evidence="1">SUKH-4 family immunity protein</fullName>
    </submittedName>
</protein>
<dbReference type="Proteomes" id="UP001596435">
    <property type="component" value="Unassembled WGS sequence"/>
</dbReference>
<accession>A0ABW2G3G5</accession>
<dbReference type="Pfam" id="PF14440">
    <property type="entry name" value="XOO_2897-deam"/>
    <property type="match status" value="1"/>
</dbReference>
<comment type="caution">
    <text evidence="1">The sequence shown here is derived from an EMBL/GenBank/DDBJ whole genome shotgun (WGS) entry which is preliminary data.</text>
</comment>
<dbReference type="InterPro" id="IPR032722">
    <property type="entry name" value="Deaminase_XOO_2897"/>
</dbReference>
<dbReference type="EMBL" id="JBHTAJ010000035">
    <property type="protein sequence ID" value="MFC7181748.1"/>
    <property type="molecule type" value="Genomic_DNA"/>
</dbReference>
<gene>
    <name evidence="1" type="ORF">ACFQMG_19545</name>
</gene>